<feature type="transmembrane region" description="Helical" evidence="5">
    <location>
        <begin position="209"/>
        <end position="229"/>
    </location>
</feature>
<dbReference type="Gene3D" id="1.20.1420.30">
    <property type="entry name" value="NCX, central ion-binding region"/>
    <property type="match status" value="1"/>
</dbReference>
<sequence>MLTGLGGYALGAFLLLLGSDSLLKGAAGLALNAGMRPARVGVVVAGFGSGVAAFAIGIAATIGGHPDVALGNVVGGNVAFVGLVLGVAALVKPLDVTFALAHWMLPLLIGACVLLLVLGLDLSIGRIDAYVLLIAFALAFGVVWWRAARESEPVQRAFADGVETQREPRRTALRVVVGVAVLAAGAYLVANAVAALATAWGLAPATAGLSLAAVVGALPVLASAAFHAWRGHGDLALAAALGAGVVNVTLGLGACALYAPLEPAALAINAPAMLVFALALYPMLRSDACLTSSEGGTLLAAWGIYLAWQLFLSAPG</sequence>
<dbReference type="GO" id="GO:0005886">
    <property type="term" value="C:plasma membrane"/>
    <property type="evidence" value="ECO:0007669"/>
    <property type="project" value="TreeGrafter"/>
</dbReference>
<evidence type="ECO:0000259" key="6">
    <source>
        <dbReference type="Pfam" id="PF01699"/>
    </source>
</evidence>
<feature type="domain" description="Sodium/calcium exchanger membrane region" evidence="6">
    <location>
        <begin position="175"/>
        <end position="310"/>
    </location>
</feature>
<dbReference type="Pfam" id="PF01699">
    <property type="entry name" value="Na_Ca_ex"/>
    <property type="match status" value="2"/>
</dbReference>
<evidence type="ECO:0000256" key="1">
    <source>
        <dbReference type="ARBA" id="ARBA00004141"/>
    </source>
</evidence>
<evidence type="ECO:0000256" key="2">
    <source>
        <dbReference type="ARBA" id="ARBA00022692"/>
    </source>
</evidence>
<feature type="transmembrane region" description="Helical" evidence="5">
    <location>
        <begin position="69"/>
        <end position="91"/>
    </location>
</feature>
<proteinExistence type="predicted"/>
<dbReference type="EMBL" id="JAOVZO020000019">
    <property type="protein sequence ID" value="MDC8014787.1"/>
    <property type="molecule type" value="Genomic_DNA"/>
</dbReference>
<feature type="transmembrane region" description="Helical" evidence="5">
    <location>
        <begin position="265"/>
        <end position="284"/>
    </location>
</feature>
<evidence type="ECO:0000313" key="8">
    <source>
        <dbReference type="Proteomes" id="UP001139971"/>
    </source>
</evidence>
<comment type="caution">
    <text evidence="7">The sequence shown here is derived from an EMBL/GenBank/DDBJ whole genome shotgun (WGS) entry which is preliminary data.</text>
</comment>
<dbReference type="PANTHER" id="PTHR10846:SF8">
    <property type="entry name" value="INNER MEMBRANE PROTEIN YRBG"/>
    <property type="match status" value="1"/>
</dbReference>
<feature type="transmembrane region" description="Helical" evidence="5">
    <location>
        <begin position="236"/>
        <end position="259"/>
    </location>
</feature>
<gene>
    <name evidence="7" type="ORF">OD750_019760</name>
</gene>
<feature type="transmembrane region" description="Helical" evidence="5">
    <location>
        <begin position="175"/>
        <end position="203"/>
    </location>
</feature>
<feature type="transmembrane region" description="Helical" evidence="5">
    <location>
        <begin position="103"/>
        <end position="124"/>
    </location>
</feature>
<dbReference type="InterPro" id="IPR004481">
    <property type="entry name" value="K/Na/Ca-exchanger"/>
</dbReference>
<protein>
    <recommendedName>
        <fullName evidence="6">Sodium/calcium exchanger membrane region domain-containing protein</fullName>
    </recommendedName>
</protein>
<feature type="transmembrane region" description="Helical" evidence="5">
    <location>
        <begin position="42"/>
        <end position="63"/>
    </location>
</feature>
<evidence type="ECO:0000256" key="4">
    <source>
        <dbReference type="ARBA" id="ARBA00023136"/>
    </source>
</evidence>
<accession>A0A9X4BKZ8</accession>
<dbReference type="GO" id="GO:0005262">
    <property type="term" value="F:calcium channel activity"/>
    <property type="evidence" value="ECO:0007669"/>
    <property type="project" value="TreeGrafter"/>
</dbReference>
<keyword evidence="4 5" id="KW-0472">Membrane</keyword>
<reference evidence="7" key="1">
    <citation type="submission" date="2023-02" db="EMBL/GenBank/DDBJ databases">
        <title>Tahibacter soli sp. nov. isolated from soil.</title>
        <authorList>
            <person name="Baek J.H."/>
            <person name="Lee J.K."/>
            <person name="Choi D.G."/>
            <person name="Jeon C.O."/>
        </authorList>
    </citation>
    <scope>NUCLEOTIDE SEQUENCE</scope>
    <source>
        <strain evidence="7">BL</strain>
    </source>
</reference>
<evidence type="ECO:0000313" key="7">
    <source>
        <dbReference type="EMBL" id="MDC8014787.1"/>
    </source>
</evidence>
<dbReference type="GO" id="GO:0006874">
    <property type="term" value="P:intracellular calcium ion homeostasis"/>
    <property type="evidence" value="ECO:0007669"/>
    <property type="project" value="TreeGrafter"/>
</dbReference>
<dbReference type="Proteomes" id="UP001139971">
    <property type="component" value="Unassembled WGS sequence"/>
</dbReference>
<comment type="subcellular location">
    <subcellularLocation>
        <location evidence="1">Membrane</location>
        <topology evidence="1">Multi-pass membrane protein</topology>
    </subcellularLocation>
</comment>
<organism evidence="7 8">
    <name type="scientific">Tahibacter soli</name>
    <dbReference type="NCBI Taxonomy" id="2983605"/>
    <lineage>
        <taxon>Bacteria</taxon>
        <taxon>Pseudomonadati</taxon>
        <taxon>Pseudomonadota</taxon>
        <taxon>Gammaproteobacteria</taxon>
        <taxon>Lysobacterales</taxon>
        <taxon>Rhodanobacteraceae</taxon>
        <taxon>Tahibacter</taxon>
    </lineage>
</organism>
<feature type="domain" description="Sodium/calcium exchanger membrane region" evidence="6">
    <location>
        <begin position="5"/>
        <end position="144"/>
    </location>
</feature>
<dbReference type="RefSeq" id="WP_263540972.1">
    <property type="nucleotide sequence ID" value="NZ_JAOVZO020000019.1"/>
</dbReference>
<dbReference type="AlphaFoldDB" id="A0A9X4BKZ8"/>
<evidence type="ECO:0000256" key="5">
    <source>
        <dbReference type="SAM" id="Phobius"/>
    </source>
</evidence>
<keyword evidence="3 5" id="KW-1133">Transmembrane helix</keyword>
<dbReference type="GO" id="GO:0008273">
    <property type="term" value="F:calcium, potassium:sodium antiporter activity"/>
    <property type="evidence" value="ECO:0007669"/>
    <property type="project" value="TreeGrafter"/>
</dbReference>
<feature type="transmembrane region" description="Helical" evidence="5">
    <location>
        <begin position="130"/>
        <end position="148"/>
    </location>
</feature>
<keyword evidence="8" id="KW-1185">Reference proteome</keyword>
<dbReference type="PANTHER" id="PTHR10846">
    <property type="entry name" value="SODIUM/POTASSIUM/CALCIUM EXCHANGER"/>
    <property type="match status" value="1"/>
</dbReference>
<dbReference type="InterPro" id="IPR004837">
    <property type="entry name" value="NaCa_Exmemb"/>
</dbReference>
<feature type="transmembrane region" description="Helical" evidence="5">
    <location>
        <begin position="6"/>
        <end position="30"/>
    </location>
</feature>
<evidence type="ECO:0000256" key="3">
    <source>
        <dbReference type="ARBA" id="ARBA00022989"/>
    </source>
</evidence>
<feature type="transmembrane region" description="Helical" evidence="5">
    <location>
        <begin position="296"/>
        <end position="314"/>
    </location>
</feature>
<dbReference type="InterPro" id="IPR044880">
    <property type="entry name" value="NCX_ion-bd_dom_sf"/>
</dbReference>
<keyword evidence="2 5" id="KW-0812">Transmembrane</keyword>
<name>A0A9X4BKZ8_9GAMM</name>